<evidence type="ECO:0000313" key="2">
    <source>
        <dbReference type="EMBL" id="KAF2070102.1"/>
    </source>
</evidence>
<dbReference type="Proteomes" id="UP000695562">
    <property type="component" value="Unassembled WGS sequence"/>
</dbReference>
<accession>A0A8J4PNA0</accession>
<gene>
    <name evidence="2" type="ORF">CYY_008576</name>
</gene>
<dbReference type="AlphaFoldDB" id="A0A8J4PNA0"/>
<keyword evidence="1" id="KW-0732">Signal</keyword>
<comment type="caution">
    <text evidence="2">The sequence shown here is derived from an EMBL/GenBank/DDBJ whole genome shotgun (WGS) entry which is preliminary data.</text>
</comment>
<reference evidence="2" key="1">
    <citation type="submission" date="2020-01" db="EMBL/GenBank/DDBJ databases">
        <title>Development of genomics and gene disruption for Polysphondylium violaceum indicates a role for the polyketide synthase stlB in stalk morphogenesis.</title>
        <authorList>
            <person name="Narita B."/>
            <person name="Kawabe Y."/>
            <person name="Kin K."/>
            <person name="Saito T."/>
            <person name="Gibbs R."/>
            <person name="Kuspa A."/>
            <person name="Muzny D."/>
            <person name="Queller D."/>
            <person name="Richards S."/>
            <person name="Strassman J."/>
            <person name="Sucgang R."/>
            <person name="Worley K."/>
            <person name="Schaap P."/>
        </authorList>
    </citation>
    <scope>NUCLEOTIDE SEQUENCE</scope>
    <source>
        <strain evidence="2">QSvi11</strain>
    </source>
</reference>
<organism evidence="2 3">
    <name type="scientific">Polysphondylium violaceum</name>
    <dbReference type="NCBI Taxonomy" id="133409"/>
    <lineage>
        <taxon>Eukaryota</taxon>
        <taxon>Amoebozoa</taxon>
        <taxon>Evosea</taxon>
        <taxon>Eumycetozoa</taxon>
        <taxon>Dictyostelia</taxon>
        <taxon>Dictyosteliales</taxon>
        <taxon>Dictyosteliaceae</taxon>
        <taxon>Polysphondylium</taxon>
    </lineage>
</organism>
<sequence length="321" mass="35601">MIKALTIFALLVCLSFTFAQDTTGVVIWNDNNNDTVIGTLDYTNVVQNANAAAKITLSGYTYAGNAHTQMSAYNYNTKQISFVAFDVKNNQEVILTVSTNTWTRVGTILTIQPGNTWAGFQYDQTSNPNNLITTGWNNQGTLFVARLNTITGTYVMMDTIQGDFKGCSFDTTLQQYNLAFVNISGLFVQSYNMAGAIENSVAYKPVNIASRFSFFDGPFSMIYHPKYNINMVTVSLQDSYQPRPTVNVLAYLYSKSGGMSITSMAFKPNYGVTSVVADQNGNGWVYSISNIADQYYFYTFSPYNNAVWKVNSISTPILALF</sequence>
<dbReference type="EMBL" id="AJWJ01000542">
    <property type="protein sequence ID" value="KAF2070102.1"/>
    <property type="molecule type" value="Genomic_DNA"/>
</dbReference>
<proteinExistence type="predicted"/>
<feature type="signal peptide" evidence="1">
    <location>
        <begin position="1"/>
        <end position="19"/>
    </location>
</feature>
<dbReference type="PANTHER" id="PTHR35885">
    <property type="entry name" value="CARBOHYDRATE BINDING DOMAIN-CONTAINING PROTEIN-RELATED"/>
    <property type="match status" value="1"/>
</dbReference>
<name>A0A8J4PNA0_9MYCE</name>
<feature type="chain" id="PRO_5035294469" evidence="1">
    <location>
        <begin position="20"/>
        <end position="321"/>
    </location>
</feature>
<dbReference type="PANTHER" id="PTHR35885:SF2">
    <property type="match status" value="1"/>
</dbReference>
<keyword evidence="3" id="KW-1185">Reference proteome</keyword>
<evidence type="ECO:0000313" key="3">
    <source>
        <dbReference type="Proteomes" id="UP000695562"/>
    </source>
</evidence>
<evidence type="ECO:0000256" key="1">
    <source>
        <dbReference type="SAM" id="SignalP"/>
    </source>
</evidence>
<protein>
    <submittedName>
        <fullName evidence="2">Uncharacterized protein</fullName>
    </submittedName>
</protein>